<dbReference type="PANTHER" id="PTHR30383:SF5">
    <property type="entry name" value="SGNH HYDROLASE-TYPE ESTERASE DOMAIN-CONTAINING PROTEIN"/>
    <property type="match status" value="1"/>
</dbReference>
<dbReference type="Gene3D" id="3.40.50.1110">
    <property type="entry name" value="SGNH hydrolase"/>
    <property type="match status" value="1"/>
</dbReference>
<proteinExistence type="predicted"/>
<dbReference type="InterPro" id="IPR051532">
    <property type="entry name" value="Ester_Hydrolysis_Enzymes"/>
</dbReference>
<name>A0A172ZFM4_9BACL</name>
<dbReference type="RefSeq" id="WP_060534343.1">
    <property type="nucleotide sequence ID" value="NZ_CP013023.1"/>
</dbReference>
<dbReference type="SUPFAM" id="SSF52266">
    <property type="entry name" value="SGNH hydrolase"/>
    <property type="match status" value="1"/>
</dbReference>
<accession>A0A172ZFM4</accession>
<evidence type="ECO:0000313" key="2">
    <source>
        <dbReference type="EMBL" id="ANF96464.1"/>
    </source>
</evidence>
<evidence type="ECO:0000259" key="1">
    <source>
        <dbReference type="Pfam" id="PF13472"/>
    </source>
</evidence>
<dbReference type="EMBL" id="CP013023">
    <property type="protein sequence ID" value="ANF96464.1"/>
    <property type="molecule type" value="Genomic_DNA"/>
</dbReference>
<reference evidence="2 3" key="2">
    <citation type="journal article" date="2016" name="Int. J. Syst. Evol. Microbiol.">
        <title>Paenibacillus bovis sp. nov., isolated from raw yak (Bos grunniens) milk.</title>
        <authorList>
            <person name="Gao C."/>
            <person name="Han J."/>
            <person name="Liu Z."/>
            <person name="Xu X."/>
            <person name="Hang F."/>
            <person name="Wu Z."/>
        </authorList>
    </citation>
    <scope>NUCLEOTIDE SEQUENCE [LARGE SCALE GENOMIC DNA]</scope>
    <source>
        <strain evidence="2 3">BD3526</strain>
    </source>
</reference>
<dbReference type="Proteomes" id="UP000078148">
    <property type="component" value="Chromosome"/>
</dbReference>
<dbReference type="InterPro" id="IPR036514">
    <property type="entry name" value="SGNH_hydro_sf"/>
</dbReference>
<dbReference type="CDD" id="cd01834">
    <property type="entry name" value="SGNH_hydrolase_like_2"/>
    <property type="match status" value="1"/>
</dbReference>
<sequence>MKMDKNSTLLMIGDSVTDCGRGRPVGQNGTLGDGYVLLVDALLQTVYPDYAFRVLNTGISGNTVRDLEARWEQDVFAHKPDWVSIMIGINDVWRQFDNPTEPHIHVYLEEYEQTLRKLVEQTLPRVKGIVLMTPYYMSTTPEDPMRATMDIYGAVVKRIAEEYGTTFVDTQAAFDHISQYIYPASLSYGWDHVHPNTKGHMVLARTFLQEIGYDWSRSPIQS</sequence>
<dbReference type="PANTHER" id="PTHR30383">
    <property type="entry name" value="THIOESTERASE 1/PROTEASE 1/LYSOPHOSPHOLIPASE L1"/>
    <property type="match status" value="1"/>
</dbReference>
<dbReference type="Pfam" id="PF13472">
    <property type="entry name" value="Lipase_GDSL_2"/>
    <property type="match status" value="1"/>
</dbReference>
<dbReference type="InterPro" id="IPR013830">
    <property type="entry name" value="SGNH_hydro"/>
</dbReference>
<feature type="domain" description="SGNH hydrolase-type esterase" evidence="1">
    <location>
        <begin position="12"/>
        <end position="200"/>
    </location>
</feature>
<dbReference type="KEGG" id="pbv:AR543_10930"/>
<dbReference type="GO" id="GO:0004622">
    <property type="term" value="F:phosphatidylcholine lysophospholipase activity"/>
    <property type="evidence" value="ECO:0007669"/>
    <property type="project" value="TreeGrafter"/>
</dbReference>
<dbReference type="OrthoDB" id="9794725at2"/>
<evidence type="ECO:0000313" key="3">
    <source>
        <dbReference type="Proteomes" id="UP000078148"/>
    </source>
</evidence>
<organism evidence="2 3">
    <name type="scientific">Paenibacillus bovis</name>
    <dbReference type="NCBI Taxonomy" id="1616788"/>
    <lineage>
        <taxon>Bacteria</taxon>
        <taxon>Bacillati</taxon>
        <taxon>Bacillota</taxon>
        <taxon>Bacilli</taxon>
        <taxon>Bacillales</taxon>
        <taxon>Paenibacillaceae</taxon>
        <taxon>Paenibacillus</taxon>
    </lineage>
</organism>
<protein>
    <submittedName>
        <fullName evidence="2">GDSL family lipase</fullName>
    </submittedName>
</protein>
<reference evidence="3" key="1">
    <citation type="submission" date="2015-10" db="EMBL/GenBank/DDBJ databases">
        <title>Genome of Paenibacillus bovis sp. nov.</title>
        <authorList>
            <person name="Wu Z."/>
            <person name="Gao C."/>
            <person name="Liu Z."/>
            <person name="Zheng H."/>
        </authorList>
    </citation>
    <scope>NUCLEOTIDE SEQUENCE [LARGE SCALE GENOMIC DNA]</scope>
    <source>
        <strain evidence="3">BD3526</strain>
    </source>
</reference>
<gene>
    <name evidence="2" type="ORF">AR543_10930</name>
</gene>
<dbReference type="STRING" id="1616788.AR543_10930"/>
<keyword evidence="3" id="KW-1185">Reference proteome</keyword>
<dbReference type="AlphaFoldDB" id="A0A172ZFM4"/>